<keyword evidence="4 7" id="KW-1133">Transmembrane helix</keyword>
<keyword evidence="11" id="KW-1185">Reference proteome</keyword>
<dbReference type="AlphaFoldDB" id="A0AA48GM19"/>
<comment type="subcellular location">
    <subcellularLocation>
        <location evidence="1">Cell membrane</location>
        <topology evidence="1">Multi-pass membrane protein</topology>
    </subcellularLocation>
</comment>
<feature type="transmembrane region" description="Helical" evidence="7">
    <location>
        <begin position="284"/>
        <end position="308"/>
    </location>
</feature>
<evidence type="ECO:0000256" key="4">
    <source>
        <dbReference type="ARBA" id="ARBA00022989"/>
    </source>
</evidence>
<dbReference type="EMBL" id="AP027080">
    <property type="protein sequence ID" value="BDU73902.1"/>
    <property type="molecule type" value="Genomic_DNA"/>
</dbReference>
<evidence type="ECO:0000259" key="9">
    <source>
        <dbReference type="Pfam" id="PF12704"/>
    </source>
</evidence>
<proteinExistence type="inferred from homology"/>
<evidence type="ECO:0000256" key="3">
    <source>
        <dbReference type="ARBA" id="ARBA00022692"/>
    </source>
</evidence>
<organism evidence="10 11">
    <name type="scientific">Mesoterricola silvestris</name>
    <dbReference type="NCBI Taxonomy" id="2927979"/>
    <lineage>
        <taxon>Bacteria</taxon>
        <taxon>Pseudomonadati</taxon>
        <taxon>Acidobacteriota</taxon>
        <taxon>Holophagae</taxon>
        <taxon>Holophagales</taxon>
        <taxon>Holophagaceae</taxon>
        <taxon>Mesoterricola</taxon>
    </lineage>
</organism>
<keyword evidence="5 7" id="KW-0472">Membrane</keyword>
<name>A0AA48GM19_9BACT</name>
<evidence type="ECO:0000256" key="5">
    <source>
        <dbReference type="ARBA" id="ARBA00023136"/>
    </source>
</evidence>
<feature type="transmembrane region" description="Helical" evidence="7">
    <location>
        <begin position="27"/>
        <end position="49"/>
    </location>
</feature>
<dbReference type="Pfam" id="PF12704">
    <property type="entry name" value="MacB_PCD"/>
    <property type="match status" value="1"/>
</dbReference>
<dbReference type="Proteomes" id="UP001238179">
    <property type="component" value="Chromosome"/>
</dbReference>
<evidence type="ECO:0000256" key="7">
    <source>
        <dbReference type="SAM" id="Phobius"/>
    </source>
</evidence>
<dbReference type="InterPro" id="IPR025857">
    <property type="entry name" value="MacB_PCD"/>
</dbReference>
<evidence type="ECO:0000313" key="10">
    <source>
        <dbReference type="EMBL" id="BDU73902.1"/>
    </source>
</evidence>
<dbReference type="Pfam" id="PF02687">
    <property type="entry name" value="FtsX"/>
    <property type="match status" value="1"/>
</dbReference>
<evidence type="ECO:0000256" key="2">
    <source>
        <dbReference type="ARBA" id="ARBA00022475"/>
    </source>
</evidence>
<dbReference type="KEGG" id="msil:METEAL_30760"/>
<evidence type="ECO:0000256" key="6">
    <source>
        <dbReference type="ARBA" id="ARBA00038076"/>
    </source>
</evidence>
<sequence>MMPGPMNHNAVVGSALTALLRNKLRSALTVLGITIGIAAVIGVVAIGKAGQARVEQQMKNLGDNFVWIEAGGRAVNGVRTGSRGTKTLTLEDAWAIRTQIPLIKNVSPNVDASTQIVYGNQNWFCTFRGVSPEYFDIKRWTVDQGAAFTQEDVEQAADVCAIGRTLQTQLFGGEDPVGKVIRVGALPCKVVATLLPKGVSATGQDQDDTLLLPYTTAQKKLMGITWLEDILCSAVSQEVVKLAGQQSAALLRERHHLRPEVPDDFNIRNPEDVIQAQMEASRTLSLLLVAIASISLLVGGIGIMNVMLVSVTERTREIGVRVAVGATEEAIQLQFLGESVLLSLVGGAAGVALGLLASAFIGRALQWPMEVSVQAILLAVVFSVGVGIFFGYYPARKASRLDPIEALRYE</sequence>
<keyword evidence="3 7" id="KW-0812">Transmembrane</keyword>
<dbReference type="GO" id="GO:0005886">
    <property type="term" value="C:plasma membrane"/>
    <property type="evidence" value="ECO:0007669"/>
    <property type="project" value="UniProtKB-SubCell"/>
</dbReference>
<accession>A0AA48GM19</accession>
<feature type="domain" description="MacB-like periplasmic core" evidence="9">
    <location>
        <begin position="26"/>
        <end position="224"/>
    </location>
</feature>
<dbReference type="PANTHER" id="PTHR30572:SF4">
    <property type="entry name" value="ABC TRANSPORTER PERMEASE YTRF"/>
    <property type="match status" value="1"/>
</dbReference>
<protein>
    <submittedName>
        <fullName evidence="10">Multidrug ABC transporter substrate-binding protein</fullName>
    </submittedName>
</protein>
<evidence type="ECO:0000256" key="1">
    <source>
        <dbReference type="ARBA" id="ARBA00004651"/>
    </source>
</evidence>
<comment type="similarity">
    <text evidence="6">Belongs to the ABC-4 integral membrane protein family.</text>
</comment>
<reference evidence="11" key="1">
    <citation type="journal article" date="2023" name="Int. J. Syst. Evol. Microbiol.">
        <title>Mesoterricola silvestris gen. nov., sp. nov., Mesoterricola sediminis sp. nov., Geothrix oryzae sp. nov., Geothrix edaphica sp. nov., Geothrix rubra sp. nov., and Geothrix limicola sp. nov., six novel members of Acidobacteriota isolated from soils.</title>
        <authorList>
            <person name="Itoh H."/>
            <person name="Sugisawa Y."/>
            <person name="Mise K."/>
            <person name="Xu Z."/>
            <person name="Kuniyasu M."/>
            <person name="Ushijima N."/>
            <person name="Kawano K."/>
            <person name="Kobayashi E."/>
            <person name="Shiratori Y."/>
            <person name="Masuda Y."/>
            <person name="Senoo K."/>
        </authorList>
    </citation>
    <scope>NUCLEOTIDE SEQUENCE [LARGE SCALE GENOMIC DNA]</scope>
    <source>
        <strain evidence="11">W79</strain>
    </source>
</reference>
<feature type="transmembrane region" description="Helical" evidence="7">
    <location>
        <begin position="373"/>
        <end position="393"/>
    </location>
</feature>
<feature type="transmembrane region" description="Helical" evidence="7">
    <location>
        <begin position="340"/>
        <end position="361"/>
    </location>
</feature>
<keyword evidence="2" id="KW-1003">Cell membrane</keyword>
<gene>
    <name evidence="10" type="ORF">METEAL_30760</name>
</gene>
<dbReference type="GO" id="GO:0022857">
    <property type="term" value="F:transmembrane transporter activity"/>
    <property type="evidence" value="ECO:0007669"/>
    <property type="project" value="TreeGrafter"/>
</dbReference>
<dbReference type="InterPro" id="IPR003838">
    <property type="entry name" value="ABC3_permease_C"/>
</dbReference>
<dbReference type="InterPro" id="IPR050250">
    <property type="entry name" value="Macrolide_Exporter_MacB"/>
</dbReference>
<evidence type="ECO:0000259" key="8">
    <source>
        <dbReference type="Pfam" id="PF02687"/>
    </source>
</evidence>
<dbReference type="PANTHER" id="PTHR30572">
    <property type="entry name" value="MEMBRANE COMPONENT OF TRANSPORTER-RELATED"/>
    <property type="match status" value="1"/>
</dbReference>
<evidence type="ECO:0000313" key="11">
    <source>
        <dbReference type="Proteomes" id="UP001238179"/>
    </source>
</evidence>
<feature type="domain" description="ABC3 transporter permease C-terminal" evidence="8">
    <location>
        <begin position="290"/>
        <end position="403"/>
    </location>
</feature>